<dbReference type="Proteomes" id="UP000052020">
    <property type="component" value="Unassembled WGS sequence"/>
</dbReference>
<name>A0A0S7XP04_9BACT</name>
<dbReference type="InterPro" id="IPR037257">
    <property type="entry name" value="T2SS_E_N_sf"/>
</dbReference>
<dbReference type="SUPFAM" id="SSF160246">
    <property type="entry name" value="EspE N-terminal domain-like"/>
    <property type="match status" value="1"/>
</dbReference>
<proteinExistence type="predicted"/>
<accession>A0A0S7XP04</accession>
<evidence type="ECO:0000313" key="2">
    <source>
        <dbReference type="Proteomes" id="UP000052020"/>
    </source>
</evidence>
<dbReference type="AlphaFoldDB" id="A0A0S7XP04"/>
<protein>
    <submittedName>
        <fullName evidence="1">Uncharacterized protein</fullName>
    </submittedName>
</protein>
<dbReference type="EMBL" id="LIZY01000036">
    <property type="protein sequence ID" value="KPJ64224.1"/>
    <property type="molecule type" value="Genomic_DNA"/>
</dbReference>
<sequence length="73" mass="8246">MAEVHKPRLGEVLLDSGMITERFLDHCLEIQRRSGSFKQIGRIMVDELDYLVEKLAATAAIEQMATAGERTVR</sequence>
<reference evidence="1 2" key="1">
    <citation type="journal article" date="2015" name="Microbiome">
        <title>Genomic resolution of linkages in carbon, nitrogen, and sulfur cycling among widespread estuary sediment bacteria.</title>
        <authorList>
            <person name="Baker B.J."/>
            <person name="Lazar C.S."/>
            <person name="Teske A.P."/>
            <person name="Dick G.J."/>
        </authorList>
    </citation>
    <scope>NUCLEOTIDE SEQUENCE [LARGE SCALE GENOMIC DNA]</scope>
    <source>
        <strain evidence="1">DG_56</strain>
    </source>
</reference>
<gene>
    <name evidence="1" type="ORF">AMK68_02075</name>
</gene>
<evidence type="ECO:0000313" key="1">
    <source>
        <dbReference type="EMBL" id="KPJ64224.1"/>
    </source>
</evidence>
<comment type="caution">
    <text evidence="1">The sequence shown here is derived from an EMBL/GenBank/DDBJ whole genome shotgun (WGS) entry which is preliminary data.</text>
</comment>
<organism evidence="1 2">
    <name type="scientific">candidate division KD3-62 bacterium DG_56</name>
    <dbReference type="NCBI Taxonomy" id="1704032"/>
    <lineage>
        <taxon>Bacteria</taxon>
        <taxon>candidate division KD3-62</taxon>
    </lineage>
</organism>